<comment type="similarity">
    <text evidence="4 15">Belongs to the purine/pyrimidine phosphoribosyltransferase family.</text>
</comment>
<accession>A0A930HNK3</accession>
<dbReference type="Pfam" id="PF00156">
    <property type="entry name" value="Pribosyltran"/>
    <property type="match status" value="1"/>
</dbReference>
<evidence type="ECO:0000256" key="12">
    <source>
        <dbReference type="ARBA" id="ARBA00022842"/>
    </source>
</evidence>
<evidence type="ECO:0000256" key="6">
    <source>
        <dbReference type="ARBA" id="ARBA00022490"/>
    </source>
</evidence>
<evidence type="ECO:0000313" key="17">
    <source>
        <dbReference type="EMBL" id="MBF1385006.1"/>
    </source>
</evidence>
<keyword evidence="9 15" id="KW-0479">Metal-binding</keyword>
<name>A0A930HNK3_9BACT</name>
<keyword evidence="8 15" id="KW-0808">Transferase</keyword>
<comment type="cofactor">
    <cofactor evidence="1 15">
        <name>Mg(2+)</name>
        <dbReference type="ChEBI" id="CHEBI:18420"/>
    </cofactor>
</comment>
<comment type="subcellular location">
    <subcellularLocation>
        <location evidence="2 15">Cytoplasm</location>
    </subcellularLocation>
</comment>
<reference evidence="17" key="1">
    <citation type="submission" date="2020-04" db="EMBL/GenBank/DDBJ databases">
        <title>Deep metagenomics examines the oral microbiome during advanced dental caries in children, revealing novel taxa and co-occurrences with host molecules.</title>
        <authorList>
            <person name="Baker J.L."/>
            <person name="Morton J.T."/>
            <person name="Dinis M."/>
            <person name="Alvarez R."/>
            <person name="Tran N.C."/>
            <person name="Knight R."/>
            <person name="Edlund A."/>
        </authorList>
    </citation>
    <scope>NUCLEOTIDE SEQUENCE</scope>
    <source>
        <strain evidence="17">JCVI_44_bin.5</strain>
    </source>
</reference>
<evidence type="ECO:0000256" key="15">
    <source>
        <dbReference type="RuleBase" id="RU364099"/>
    </source>
</evidence>
<comment type="catalytic activity">
    <reaction evidence="14">
        <text>IMP + diphosphate = hypoxanthine + 5-phospho-alpha-D-ribose 1-diphosphate</text>
        <dbReference type="Rhea" id="RHEA:17973"/>
        <dbReference type="ChEBI" id="CHEBI:17368"/>
        <dbReference type="ChEBI" id="CHEBI:33019"/>
        <dbReference type="ChEBI" id="CHEBI:58017"/>
        <dbReference type="ChEBI" id="CHEBI:58053"/>
        <dbReference type="EC" id="2.4.2.8"/>
    </reaction>
    <physiologicalReaction direction="right-to-left" evidence="14">
        <dbReference type="Rhea" id="RHEA:17975"/>
    </physiologicalReaction>
</comment>
<dbReference type="GO" id="GO:0006166">
    <property type="term" value="P:purine ribonucleoside salvage"/>
    <property type="evidence" value="ECO:0007669"/>
    <property type="project" value="UniProtKB-KW"/>
</dbReference>
<dbReference type="NCBIfam" id="TIGR01203">
    <property type="entry name" value="HGPRTase"/>
    <property type="match status" value="1"/>
</dbReference>
<proteinExistence type="inferred from homology"/>
<dbReference type="RefSeq" id="WP_273160856.1">
    <property type="nucleotide sequence ID" value="NZ_JABZSJ010000059.1"/>
</dbReference>
<dbReference type="GO" id="GO:0046100">
    <property type="term" value="P:hypoxanthine metabolic process"/>
    <property type="evidence" value="ECO:0007669"/>
    <property type="project" value="TreeGrafter"/>
</dbReference>
<dbReference type="InterPro" id="IPR005904">
    <property type="entry name" value="Hxn_phspho_trans"/>
</dbReference>
<dbReference type="GO" id="GO:0000287">
    <property type="term" value="F:magnesium ion binding"/>
    <property type="evidence" value="ECO:0007669"/>
    <property type="project" value="TreeGrafter"/>
</dbReference>
<evidence type="ECO:0000256" key="14">
    <source>
        <dbReference type="ARBA" id="ARBA00049402"/>
    </source>
</evidence>
<dbReference type="PANTHER" id="PTHR43340:SF1">
    <property type="entry name" value="HYPOXANTHINE PHOSPHORIBOSYLTRANSFERASE"/>
    <property type="match status" value="1"/>
</dbReference>
<dbReference type="GO" id="GO:0032264">
    <property type="term" value="P:IMP salvage"/>
    <property type="evidence" value="ECO:0007669"/>
    <property type="project" value="TreeGrafter"/>
</dbReference>
<dbReference type="SUPFAM" id="SSF53271">
    <property type="entry name" value="PRTase-like"/>
    <property type="match status" value="1"/>
</dbReference>
<dbReference type="EC" id="2.4.2.8" evidence="5 15"/>
<dbReference type="GO" id="GO:0000166">
    <property type="term" value="F:nucleotide binding"/>
    <property type="evidence" value="ECO:0007669"/>
    <property type="project" value="UniProtKB-KW"/>
</dbReference>
<protein>
    <recommendedName>
        <fullName evidence="5 15">Hypoxanthine phosphoribosyltransferase</fullName>
        <ecNumber evidence="5 15">2.4.2.8</ecNumber>
    </recommendedName>
</protein>
<dbReference type="AlphaFoldDB" id="A0A930HNK3"/>
<evidence type="ECO:0000256" key="4">
    <source>
        <dbReference type="ARBA" id="ARBA00008391"/>
    </source>
</evidence>
<keyword evidence="10 15" id="KW-0660">Purine salvage</keyword>
<dbReference type="GO" id="GO:0032263">
    <property type="term" value="P:GMP salvage"/>
    <property type="evidence" value="ECO:0007669"/>
    <property type="project" value="TreeGrafter"/>
</dbReference>
<evidence type="ECO:0000256" key="2">
    <source>
        <dbReference type="ARBA" id="ARBA00004496"/>
    </source>
</evidence>
<dbReference type="GO" id="GO:0006178">
    <property type="term" value="P:guanine salvage"/>
    <property type="evidence" value="ECO:0007669"/>
    <property type="project" value="TreeGrafter"/>
</dbReference>
<dbReference type="Proteomes" id="UP000771736">
    <property type="component" value="Unassembled WGS sequence"/>
</dbReference>
<keyword evidence="11 15" id="KW-0547">Nucleotide-binding</keyword>
<evidence type="ECO:0000256" key="7">
    <source>
        <dbReference type="ARBA" id="ARBA00022676"/>
    </source>
</evidence>
<dbReference type="GO" id="GO:0004422">
    <property type="term" value="F:hypoxanthine phosphoribosyltransferase activity"/>
    <property type="evidence" value="ECO:0007669"/>
    <property type="project" value="InterPro"/>
</dbReference>
<evidence type="ECO:0000256" key="10">
    <source>
        <dbReference type="ARBA" id="ARBA00022726"/>
    </source>
</evidence>
<dbReference type="Gene3D" id="3.40.50.2020">
    <property type="match status" value="1"/>
</dbReference>
<dbReference type="GO" id="GO:0005829">
    <property type="term" value="C:cytosol"/>
    <property type="evidence" value="ECO:0007669"/>
    <property type="project" value="TreeGrafter"/>
</dbReference>
<evidence type="ECO:0000256" key="11">
    <source>
        <dbReference type="ARBA" id="ARBA00022741"/>
    </source>
</evidence>
<evidence type="ECO:0000256" key="3">
    <source>
        <dbReference type="ARBA" id="ARBA00004669"/>
    </source>
</evidence>
<dbReference type="EMBL" id="JABZSJ010000059">
    <property type="protein sequence ID" value="MBF1385006.1"/>
    <property type="molecule type" value="Genomic_DNA"/>
</dbReference>
<sequence length="179" mass="20195">MRRVTIKDKTFETSIPEAVILEKVKHIAEKLNKDMAGKTPLFLAVLNGSFMYAADLMKFIEIPCEISFVRVASYTGTESSGKFTEIIGLNEDIAGREVVVVEDIVDTGKTMERMLEILRKHNPANIHISTLLLKPGKLEVNLDIKYAAMEIPNDFIVGYGLDYDQQGRNLRDIYTLVQE</sequence>
<evidence type="ECO:0000256" key="5">
    <source>
        <dbReference type="ARBA" id="ARBA00011895"/>
    </source>
</evidence>
<evidence type="ECO:0000256" key="9">
    <source>
        <dbReference type="ARBA" id="ARBA00022723"/>
    </source>
</evidence>
<evidence type="ECO:0000259" key="16">
    <source>
        <dbReference type="Pfam" id="PF00156"/>
    </source>
</evidence>
<evidence type="ECO:0000256" key="1">
    <source>
        <dbReference type="ARBA" id="ARBA00001946"/>
    </source>
</evidence>
<keyword evidence="7 15" id="KW-0328">Glycosyltransferase</keyword>
<dbReference type="PANTHER" id="PTHR43340">
    <property type="entry name" value="HYPOXANTHINE-GUANINE PHOSPHORIBOSYLTRANSFERASE"/>
    <property type="match status" value="1"/>
</dbReference>
<dbReference type="CDD" id="cd06223">
    <property type="entry name" value="PRTases_typeI"/>
    <property type="match status" value="1"/>
</dbReference>
<comment type="catalytic activity">
    <reaction evidence="13">
        <text>GMP + diphosphate = guanine + 5-phospho-alpha-D-ribose 1-diphosphate</text>
        <dbReference type="Rhea" id="RHEA:25424"/>
        <dbReference type="ChEBI" id="CHEBI:16235"/>
        <dbReference type="ChEBI" id="CHEBI:33019"/>
        <dbReference type="ChEBI" id="CHEBI:58017"/>
        <dbReference type="ChEBI" id="CHEBI:58115"/>
        <dbReference type="EC" id="2.4.2.8"/>
    </reaction>
    <physiologicalReaction direction="right-to-left" evidence="13">
        <dbReference type="Rhea" id="RHEA:25426"/>
    </physiologicalReaction>
</comment>
<evidence type="ECO:0000313" key="18">
    <source>
        <dbReference type="Proteomes" id="UP000771736"/>
    </source>
</evidence>
<evidence type="ECO:0000256" key="13">
    <source>
        <dbReference type="ARBA" id="ARBA00048811"/>
    </source>
</evidence>
<comment type="caution">
    <text evidence="17">The sequence shown here is derived from an EMBL/GenBank/DDBJ whole genome shotgun (WGS) entry which is preliminary data.</text>
</comment>
<keyword evidence="12 15" id="KW-0460">Magnesium</keyword>
<gene>
    <name evidence="17" type="primary">hpt</name>
    <name evidence="17" type="ORF">HXN26_09205</name>
</gene>
<dbReference type="InterPro" id="IPR000836">
    <property type="entry name" value="PRTase_dom"/>
</dbReference>
<comment type="pathway">
    <text evidence="3 15">Purine metabolism; IMP biosynthesis via salvage pathway; IMP from hypoxanthine: step 1/1.</text>
</comment>
<keyword evidence="6 15" id="KW-0963">Cytoplasm</keyword>
<dbReference type="InterPro" id="IPR050408">
    <property type="entry name" value="HGPRT"/>
</dbReference>
<dbReference type="InterPro" id="IPR029057">
    <property type="entry name" value="PRTase-like"/>
</dbReference>
<feature type="domain" description="Phosphoribosyltransferase" evidence="16">
    <location>
        <begin position="20"/>
        <end position="163"/>
    </location>
</feature>
<evidence type="ECO:0000256" key="8">
    <source>
        <dbReference type="ARBA" id="ARBA00022679"/>
    </source>
</evidence>
<organism evidence="17 18">
    <name type="scientific">Prevotella aurantiaca</name>
    <dbReference type="NCBI Taxonomy" id="596085"/>
    <lineage>
        <taxon>Bacteria</taxon>
        <taxon>Pseudomonadati</taxon>
        <taxon>Bacteroidota</taxon>
        <taxon>Bacteroidia</taxon>
        <taxon>Bacteroidales</taxon>
        <taxon>Prevotellaceae</taxon>
        <taxon>Prevotella</taxon>
    </lineage>
</organism>